<dbReference type="EMBL" id="JAYMGO010000023">
    <property type="protein sequence ID" value="KAL1250115.1"/>
    <property type="molecule type" value="Genomic_DNA"/>
</dbReference>
<feature type="region of interest" description="Disordered" evidence="1">
    <location>
        <begin position="1"/>
        <end position="41"/>
    </location>
</feature>
<name>A0ABR3LB30_9TELE</name>
<evidence type="ECO:0000313" key="2">
    <source>
        <dbReference type="EMBL" id="KAL1250115.1"/>
    </source>
</evidence>
<evidence type="ECO:0000256" key="1">
    <source>
        <dbReference type="SAM" id="MobiDB-lite"/>
    </source>
</evidence>
<dbReference type="Proteomes" id="UP001558613">
    <property type="component" value="Unassembled WGS sequence"/>
</dbReference>
<gene>
    <name evidence="2" type="ORF">QQF64_021120</name>
</gene>
<keyword evidence="3" id="KW-1185">Reference proteome</keyword>
<reference evidence="2 3" key="1">
    <citation type="submission" date="2023-09" db="EMBL/GenBank/DDBJ databases">
        <authorList>
            <person name="Wang M."/>
        </authorList>
    </citation>
    <scope>NUCLEOTIDE SEQUENCE [LARGE SCALE GENOMIC DNA]</scope>
    <source>
        <strain evidence="2">GT-2023</strain>
        <tissue evidence="2">Liver</tissue>
    </source>
</reference>
<feature type="compositionally biased region" description="Basic and acidic residues" evidence="1">
    <location>
        <begin position="1"/>
        <end position="10"/>
    </location>
</feature>
<protein>
    <submittedName>
        <fullName evidence="2">Uncharacterized protein</fullName>
    </submittedName>
</protein>
<sequence length="105" mass="12330">MCCKQAELRPDLSYNSSRNRSRPTLPSDPPHTRAWSEQWAAGHSPQLLRARRKKRERERDRREGCWVGERKWKQGGGWQRVPGISAEPVRETLRLMGREGPQERI</sequence>
<comment type="caution">
    <text evidence="2">The sequence shown here is derived from an EMBL/GenBank/DDBJ whole genome shotgun (WGS) entry which is preliminary data.</text>
</comment>
<proteinExistence type="predicted"/>
<feature type="compositionally biased region" description="Polar residues" evidence="1">
    <location>
        <begin position="13"/>
        <end position="24"/>
    </location>
</feature>
<organism evidence="2 3">
    <name type="scientific">Cirrhinus molitorella</name>
    <name type="common">mud carp</name>
    <dbReference type="NCBI Taxonomy" id="172907"/>
    <lineage>
        <taxon>Eukaryota</taxon>
        <taxon>Metazoa</taxon>
        <taxon>Chordata</taxon>
        <taxon>Craniata</taxon>
        <taxon>Vertebrata</taxon>
        <taxon>Euteleostomi</taxon>
        <taxon>Actinopterygii</taxon>
        <taxon>Neopterygii</taxon>
        <taxon>Teleostei</taxon>
        <taxon>Ostariophysi</taxon>
        <taxon>Cypriniformes</taxon>
        <taxon>Cyprinidae</taxon>
        <taxon>Labeoninae</taxon>
        <taxon>Labeonini</taxon>
        <taxon>Cirrhinus</taxon>
    </lineage>
</organism>
<accession>A0ABR3LB30</accession>
<evidence type="ECO:0000313" key="3">
    <source>
        <dbReference type="Proteomes" id="UP001558613"/>
    </source>
</evidence>